<dbReference type="InterPro" id="IPR036390">
    <property type="entry name" value="WH_DNA-bd_sf"/>
</dbReference>
<dbReference type="GO" id="GO:0003677">
    <property type="term" value="F:DNA binding"/>
    <property type="evidence" value="ECO:0007669"/>
    <property type="project" value="UniProtKB-KW"/>
</dbReference>
<dbReference type="PRINTS" id="PR00035">
    <property type="entry name" value="HTHGNTR"/>
</dbReference>
<dbReference type="PROSITE" id="PS50042">
    <property type="entry name" value="CNMP_BINDING_3"/>
    <property type="match status" value="1"/>
</dbReference>
<dbReference type="SMART" id="SM00419">
    <property type="entry name" value="HTH_CRP"/>
    <property type="match status" value="1"/>
</dbReference>
<keyword evidence="2" id="KW-0238">DNA-binding</keyword>
<dbReference type="Proteomes" id="UP000180246">
    <property type="component" value="Unassembled WGS sequence"/>
</dbReference>
<dbReference type="PANTHER" id="PTHR24567:SF74">
    <property type="entry name" value="HTH-TYPE TRANSCRIPTIONAL REGULATOR ARCR"/>
    <property type="match status" value="1"/>
</dbReference>
<dbReference type="InterPro" id="IPR000524">
    <property type="entry name" value="Tscrpt_reg_HTH_GntR"/>
</dbReference>
<organism evidence="6 7">
    <name type="scientific">Massilia timonae</name>
    <dbReference type="NCBI Taxonomy" id="47229"/>
    <lineage>
        <taxon>Bacteria</taxon>
        <taxon>Pseudomonadati</taxon>
        <taxon>Pseudomonadota</taxon>
        <taxon>Betaproteobacteria</taxon>
        <taxon>Burkholderiales</taxon>
        <taxon>Oxalobacteraceae</taxon>
        <taxon>Telluria group</taxon>
        <taxon>Massilia</taxon>
    </lineage>
</organism>
<accession>A0A1S2NAQ7</accession>
<dbReference type="InterPro" id="IPR036388">
    <property type="entry name" value="WH-like_DNA-bd_sf"/>
</dbReference>
<dbReference type="AlphaFoldDB" id="A0A1S2NAQ7"/>
<dbReference type="InterPro" id="IPR012318">
    <property type="entry name" value="HTH_CRP"/>
</dbReference>
<dbReference type="Gene3D" id="1.10.10.10">
    <property type="entry name" value="Winged helix-like DNA-binding domain superfamily/Winged helix DNA-binding domain"/>
    <property type="match status" value="1"/>
</dbReference>
<dbReference type="CDD" id="cd00038">
    <property type="entry name" value="CAP_ED"/>
    <property type="match status" value="1"/>
</dbReference>
<name>A0A1S2NAQ7_9BURK</name>
<dbReference type="PANTHER" id="PTHR24567">
    <property type="entry name" value="CRP FAMILY TRANSCRIPTIONAL REGULATORY PROTEIN"/>
    <property type="match status" value="1"/>
</dbReference>
<feature type="domain" description="Cyclic nucleotide-binding" evidence="4">
    <location>
        <begin position="51"/>
        <end position="171"/>
    </location>
</feature>
<protein>
    <submittedName>
        <fullName evidence="6">Bacterial regulatory s, crp family protein</fullName>
    </submittedName>
</protein>
<dbReference type="PROSITE" id="PS00889">
    <property type="entry name" value="CNMP_BINDING_2"/>
    <property type="match status" value="1"/>
</dbReference>
<dbReference type="Pfam" id="PF00027">
    <property type="entry name" value="cNMP_binding"/>
    <property type="match status" value="1"/>
</dbReference>
<dbReference type="InterPro" id="IPR014710">
    <property type="entry name" value="RmlC-like_jellyroll"/>
</dbReference>
<proteinExistence type="predicted"/>
<dbReference type="PROSITE" id="PS51063">
    <property type="entry name" value="HTH_CRP_2"/>
    <property type="match status" value="1"/>
</dbReference>
<sequence length="267" mass="28859">MADGRGALIGNLPEYDMSASTASALPFPPGGQTSSAPQERQVQIHLRKIPLLAGLSDEEIALVKQEIRIRQYGKRDIVLQKGGHGDGLLFLLSGQLQVVNVTEDGRAIGLRMLAPGDFFGEIALINNSTRTASIVAISEALVGFLPAATALHLFSHSPSVAMGMLRHLAEKIERDSEFRSLLSINNTAKRIYTYLVLMQKNKQDDPGAPAVVENLPTHQDIANMINTSRETVTRALAALAQQGIVQKDANRLIIIKPDALQKLVKGS</sequence>
<feature type="domain" description="HTH crp-type" evidence="5">
    <location>
        <begin position="185"/>
        <end position="258"/>
    </location>
</feature>
<reference evidence="6 7" key="1">
    <citation type="submission" date="2014-10" db="EMBL/GenBank/DDBJ databases">
        <authorList>
            <person name="Seo M.-J."/>
            <person name="Seok Y.J."/>
            <person name="Cha I.-T."/>
        </authorList>
    </citation>
    <scope>NUCLEOTIDE SEQUENCE [LARGE SCALE GENOMIC DNA]</scope>
    <source>
        <strain evidence="6 7">NEU</strain>
    </source>
</reference>
<dbReference type="SUPFAM" id="SSF51206">
    <property type="entry name" value="cAMP-binding domain-like"/>
    <property type="match status" value="1"/>
</dbReference>
<evidence type="ECO:0000256" key="2">
    <source>
        <dbReference type="ARBA" id="ARBA00023125"/>
    </source>
</evidence>
<evidence type="ECO:0000256" key="3">
    <source>
        <dbReference type="ARBA" id="ARBA00023163"/>
    </source>
</evidence>
<dbReference type="InterPro" id="IPR050397">
    <property type="entry name" value="Env_Response_Regulators"/>
</dbReference>
<keyword evidence="3" id="KW-0804">Transcription</keyword>
<dbReference type="SUPFAM" id="SSF46785">
    <property type="entry name" value="Winged helix' DNA-binding domain"/>
    <property type="match status" value="1"/>
</dbReference>
<dbReference type="EMBL" id="JRYB01000001">
    <property type="protein sequence ID" value="OIJ41432.1"/>
    <property type="molecule type" value="Genomic_DNA"/>
</dbReference>
<keyword evidence="1" id="KW-0805">Transcription regulation</keyword>
<dbReference type="GO" id="GO:0003700">
    <property type="term" value="F:DNA-binding transcription factor activity"/>
    <property type="evidence" value="ECO:0007669"/>
    <property type="project" value="InterPro"/>
</dbReference>
<dbReference type="InterPro" id="IPR018490">
    <property type="entry name" value="cNMP-bd_dom_sf"/>
</dbReference>
<dbReference type="GO" id="GO:0005829">
    <property type="term" value="C:cytosol"/>
    <property type="evidence" value="ECO:0007669"/>
    <property type="project" value="TreeGrafter"/>
</dbReference>
<dbReference type="InterPro" id="IPR000595">
    <property type="entry name" value="cNMP-bd_dom"/>
</dbReference>
<evidence type="ECO:0000256" key="1">
    <source>
        <dbReference type="ARBA" id="ARBA00023015"/>
    </source>
</evidence>
<evidence type="ECO:0000313" key="6">
    <source>
        <dbReference type="EMBL" id="OIJ41432.1"/>
    </source>
</evidence>
<evidence type="ECO:0000313" key="7">
    <source>
        <dbReference type="Proteomes" id="UP000180246"/>
    </source>
</evidence>
<gene>
    <name evidence="6" type="ORF">LO55_4018</name>
</gene>
<dbReference type="Pfam" id="PF13545">
    <property type="entry name" value="HTH_Crp_2"/>
    <property type="match status" value="1"/>
</dbReference>
<dbReference type="InterPro" id="IPR018488">
    <property type="entry name" value="cNMP-bd_CS"/>
</dbReference>
<dbReference type="SMART" id="SM00100">
    <property type="entry name" value="cNMP"/>
    <property type="match status" value="1"/>
</dbReference>
<dbReference type="Gene3D" id="2.60.120.10">
    <property type="entry name" value="Jelly Rolls"/>
    <property type="match status" value="1"/>
</dbReference>
<evidence type="ECO:0000259" key="5">
    <source>
        <dbReference type="PROSITE" id="PS51063"/>
    </source>
</evidence>
<comment type="caution">
    <text evidence="6">The sequence shown here is derived from an EMBL/GenBank/DDBJ whole genome shotgun (WGS) entry which is preliminary data.</text>
</comment>
<evidence type="ECO:0000259" key="4">
    <source>
        <dbReference type="PROSITE" id="PS50042"/>
    </source>
</evidence>